<evidence type="ECO:0000313" key="3">
    <source>
        <dbReference type="Proteomes" id="UP000578077"/>
    </source>
</evidence>
<name>A0A841ELF2_9ACTN</name>
<feature type="compositionally biased region" description="Low complexity" evidence="1">
    <location>
        <begin position="102"/>
        <end position="122"/>
    </location>
</feature>
<feature type="compositionally biased region" description="Basic and acidic residues" evidence="1">
    <location>
        <begin position="88"/>
        <end position="101"/>
    </location>
</feature>
<keyword evidence="3" id="KW-1185">Reference proteome</keyword>
<dbReference type="AlphaFoldDB" id="A0A841ELF2"/>
<gene>
    <name evidence="2" type="ORF">HNR25_003982</name>
</gene>
<feature type="compositionally biased region" description="Polar residues" evidence="1">
    <location>
        <begin position="25"/>
        <end position="36"/>
    </location>
</feature>
<dbReference type="EMBL" id="JACHLY010000001">
    <property type="protein sequence ID" value="MBB6000231.1"/>
    <property type="molecule type" value="Genomic_DNA"/>
</dbReference>
<feature type="compositionally biased region" description="Polar residues" evidence="1">
    <location>
        <begin position="44"/>
        <end position="59"/>
    </location>
</feature>
<comment type="caution">
    <text evidence="2">The sequence shown here is derived from an EMBL/GenBank/DDBJ whole genome shotgun (WGS) entry which is preliminary data.</text>
</comment>
<feature type="compositionally biased region" description="Low complexity" evidence="1">
    <location>
        <begin position="1"/>
        <end position="12"/>
    </location>
</feature>
<evidence type="ECO:0000256" key="1">
    <source>
        <dbReference type="SAM" id="MobiDB-lite"/>
    </source>
</evidence>
<feature type="region of interest" description="Disordered" evidence="1">
    <location>
        <begin position="1"/>
        <end position="136"/>
    </location>
</feature>
<protein>
    <submittedName>
        <fullName evidence="2">Uncharacterized protein</fullName>
    </submittedName>
</protein>
<reference evidence="2 3" key="1">
    <citation type="submission" date="2020-08" db="EMBL/GenBank/DDBJ databases">
        <title>Sequencing the genomes of 1000 actinobacteria strains.</title>
        <authorList>
            <person name="Klenk H.-P."/>
        </authorList>
    </citation>
    <scope>NUCLEOTIDE SEQUENCE [LARGE SCALE GENOMIC DNA]</scope>
    <source>
        <strain evidence="2 3">DSM 44593</strain>
    </source>
</reference>
<dbReference type="RefSeq" id="WP_184637531.1">
    <property type="nucleotide sequence ID" value="NZ_BAABKT010000029.1"/>
</dbReference>
<organism evidence="2 3">
    <name type="scientific">Streptomonospora salina</name>
    <dbReference type="NCBI Taxonomy" id="104205"/>
    <lineage>
        <taxon>Bacteria</taxon>
        <taxon>Bacillati</taxon>
        <taxon>Actinomycetota</taxon>
        <taxon>Actinomycetes</taxon>
        <taxon>Streptosporangiales</taxon>
        <taxon>Nocardiopsidaceae</taxon>
        <taxon>Streptomonospora</taxon>
    </lineage>
</organism>
<dbReference type="Proteomes" id="UP000578077">
    <property type="component" value="Unassembled WGS sequence"/>
</dbReference>
<sequence>MAANTGKTTAPTRTRKAAPAKTANQKGNVNTTQQTPAPKPEPATEQTPAVKQDAKQSANIPGLPDVTKEQVDAAAEATTPAQPSKGDAASKSKEAAPKKTEGATAPAAETKPKAARAAKPTTYIRKDRTRRATGSRVQVLELTAPDAPVESIKPKTEDGKVYNFAAYCVTHEKTAFHETYGAAYKDSKVSNEWCDKCKIVNADAATKGK</sequence>
<accession>A0A841ELF2</accession>
<evidence type="ECO:0000313" key="2">
    <source>
        <dbReference type="EMBL" id="MBB6000231.1"/>
    </source>
</evidence>
<proteinExistence type="predicted"/>